<organism evidence="2 3">
    <name type="scientific">Eumeta variegata</name>
    <name type="common">Bagworm moth</name>
    <name type="synonym">Eumeta japonica</name>
    <dbReference type="NCBI Taxonomy" id="151549"/>
    <lineage>
        <taxon>Eukaryota</taxon>
        <taxon>Metazoa</taxon>
        <taxon>Ecdysozoa</taxon>
        <taxon>Arthropoda</taxon>
        <taxon>Hexapoda</taxon>
        <taxon>Insecta</taxon>
        <taxon>Pterygota</taxon>
        <taxon>Neoptera</taxon>
        <taxon>Endopterygota</taxon>
        <taxon>Lepidoptera</taxon>
        <taxon>Glossata</taxon>
        <taxon>Ditrysia</taxon>
        <taxon>Tineoidea</taxon>
        <taxon>Psychidae</taxon>
        <taxon>Oiketicinae</taxon>
        <taxon>Eumeta</taxon>
    </lineage>
</organism>
<accession>A0A4C1T0B0</accession>
<protein>
    <submittedName>
        <fullName evidence="2">Uncharacterized protein</fullName>
    </submittedName>
</protein>
<dbReference type="EMBL" id="BGZK01000027">
    <property type="protein sequence ID" value="GBP07636.1"/>
    <property type="molecule type" value="Genomic_DNA"/>
</dbReference>
<feature type="compositionally biased region" description="Basic and acidic residues" evidence="1">
    <location>
        <begin position="80"/>
        <end position="90"/>
    </location>
</feature>
<evidence type="ECO:0000313" key="2">
    <source>
        <dbReference type="EMBL" id="GBP07636.1"/>
    </source>
</evidence>
<evidence type="ECO:0000313" key="3">
    <source>
        <dbReference type="Proteomes" id="UP000299102"/>
    </source>
</evidence>
<comment type="caution">
    <text evidence="2">The sequence shown here is derived from an EMBL/GenBank/DDBJ whole genome shotgun (WGS) entry which is preliminary data.</text>
</comment>
<gene>
    <name evidence="2" type="ORF">EVAR_2760_1</name>
</gene>
<dbReference type="Proteomes" id="UP000299102">
    <property type="component" value="Unassembled WGS sequence"/>
</dbReference>
<keyword evidence="3" id="KW-1185">Reference proteome</keyword>
<feature type="region of interest" description="Disordered" evidence="1">
    <location>
        <begin position="70"/>
        <end position="90"/>
    </location>
</feature>
<evidence type="ECO:0000256" key="1">
    <source>
        <dbReference type="SAM" id="MobiDB-lite"/>
    </source>
</evidence>
<name>A0A4C1T0B0_EUMVA</name>
<dbReference type="AlphaFoldDB" id="A0A4C1T0B0"/>
<reference evidence="2 3" key="1">
    <citation type="journal article" date="2019" name="Commun. Biol.">
        <title>The bagworm genome reveals a unique fibroin gene that provides high tensile strength.</title>
        <authorList>
            <person name="Kono N."/>
            <person name="Nakamura H."/>
            <person name="Ohtoshi R."/>
            <person name="Tomita M."/>
            <person name="Numata K."/>
            <person name="Arakawa K."/>
        </authorList>
    </citation>
    <scope>NUCLEOTIDE SEQUENCE [LARGE SCALE GENOMIC DNA]</scope>
</reference>
<sequence>MKKSLSVSNIIPARRYLRAGRDILPGTVNELSIKNELDFEPSTTAHLTAVLFNAMTTSCTYGLNTQQSSKQIQSDPCKSNTKEDAKYFEL</sequence>
<feature type="compositionally biased region" description="Polar residues" evidence="1">
    <location>
        <begin position="70"/>
        <end position="79"/>
    </location>
</feature>
<proteinExistence type="predicted"/>